<evidence type="ECO:0000256" key="1">
    <source>
        <dbReference type="ARBA" id="ARBA00004141"/>
    </source>
</evidence>
<feature type="transmembrane region" description="Helical" evidence="6">
    <location>
        <begin position="35"/>
        <end position="54"/>
    </location>
</feature>
<organism evidence="7 8">
    <name type="scientific">Paenibacillus polymyxa (strain SC2)</name>
    <name type="common">Bacillus polymyxa</name>
    <dbReference type="NCBI Taxonomy" id="886882"/>
    <lineage>
        <taxon>Bacteria</taxon>
        <taxon>Bacillati</taxon>
        <taxon>Bacillota</taxon>
        <taxon>Bacilli</taxon>
        <taxon>Bacillales</taxon>
        <taxon>Paenibacillaceae</taxon>
        <taxon>Paenibacillus</taxon>
    </lineage>
</organism>
<dbReference type="PANTHER" id="PTHR23291:SF50">
    <property type="entry name" value="PROTEIN LIFEGUARD 4"/>
    <property type="match status" value="1"/>
</dbReference>
<feature type="transmembrane region" description="Helical" evidence="6">
    <location>
        <begin position="186"/>
        <end position="206"/>
    </location>
</feature>
<protein>
    <submittedName>
        <fullName evidence="7">Membrane protein</fullName>
    </submittedName>
</protein>
<dbReference type="AlphaFoldDB" id="E3EK09"/>
<dbReference type="HOGENOM" id="CLU_058671_2_0_9"/>
<evidence type="ECO:0000256" key="6">
    <source>
        <dbReference type="RuleBase" id="RU004379"/>
    </source>
</evidence>
<name>E3EK09_PAEPS</name>
<keyword evidence="4 6" id="KW-1133">Transmembrane helix</keyword>
<evidence type="ECO:0000256" key="4">
    <source>
        <dbReference type="ARBA" id="ARBA00022989"/>
    </source>
</evidence>
<sequence length="210" mass="23111">MDRHAAIQQKILSTFAISLIVASIGAILGQFVPDFLFLPLAIFELVILIVALFFRKNKGKIGYPFLYFFTFLTGVTTFPVLAHYTSKLGAALVGGAFLTTAIVFAVLALYGTVTKKDLSFLGGILFSGLIALIILSILNIFFPLGSAALWGITILGIMIFSGYVIYDFNRIKRLSLTEEDVPLMALSIYLDFLNLFLKILQLFGLFSSKD</sequence>
<accession>E3EK09</accession>
<comment type="similarity">
    <text evidence="2 6">Belongs to the BI1 family.</text>
</comment>
<feature type="transmembrane region" description="Helical" evidence="6">
    <location>
        <begin position="88"/>
        <end position="111"/>
    </location>
</feature>
<dbReference type="PANTHER" id="PTHR23291">
    <property type="entry name" value="BAX INHIBITOR-RELATED"/>
    <property type="match status" value="1"/>
</dbReference>
<dbReference type="Pfam" id="PF01027">
    <property type="entry name" value="Bax1-I"/>
    <property type="match status" value="1"/>
</dbReference>
<gene>
    <name evidence="7" type="ORF">PPSC2_26575</name>
</gene>
<dbReference type="GO" id="GO:0005886">
    <property type="term" value="C:plasma membrane"/>
    <property type="evidence" value="ECO:0007669"/>
    <property type="project" value="TreeGrafter"/>
</dbReference>
<comment type="subcellular location">
    <subcellularLocation>
        <location evidence="1">Membrane</location>
        <topology evidence="1">Multi-pass membrane protein</topology>
    </subcellularLocation>
</comment>
<dbReference type="EMBL" id="CP002214">
    <property type="protein sequence ID" value="ADO59718.1"/>
    <property type="molecule type" value="Genomic_DNA"/>
</dbReference>
<dbReference type="PATRIC" id="fig|886882.15.peg.5606"/>
<keyword evidence="7" id="KW-0614">Plasmid</keyword>
<evidence type="ECO:0000313" key="7">
    <source>
        <dbReference type="EMBL" id="ADO59718.1"/>
    </source>
</evidence>
<reference evidence="7 8" key="1">
    <citation type="journal article" date="2011" name="J. Bacteriol.">
        <title>Complete genome sequence of Paenibacillus polymyxa SC2, a strain of plant growth-promoting Rhizobacterium with broad-spectrum antimicrobial activity.</title>
        <authorList>
            <person name="Ma M."/>
            <person name="Wang C."/>
            <person name="Ding Y."/>
            <person name="Li L."/>
            <person name="Shen D."/>
            <person name="Jiang X."/>
            <person name="Guan D."/>
            <person name="Cao F."/>
            <person name="Chen H."/>
            <person name="Feng R."/>
            <person name="Wang X."/>
            <person name="Ge Y."/>
            <person name="Yao L."/>
            <person name="Bing X."/>
            <person name="Yang X."/>
            <person name="Li J."/>
            <person name="Du B."/>
        </authorList>
    </citation>
    <scope>NUCLEOTIDE SEQUENCE [LARGE SCALE GENOMIC DNA]</scope>
    <source>
        <strain evidence="7 8">SC2</strain>
        <plasmid evidence="8">pSC2</plasmid>
    </source>
</reference>
<dbReference type="KEGG" id="ppm:PPSC2_26575"/>
<geneLocation type="plasmid" evidence="7 8">
    <name>pSC2</name>
</geneLocation>
<feature type="transmembrane region" description="Helical" evidence="6">
    <location>
        <begin position="61"/>
        <end position="82"/>
    </location>
</feature>
<dbReference type="eggNOG" id="COG0670">
    <property type="taxonomic scope" value="Bacteria"/>
</dbReference>
<feature type="transmembrane region" description="Helical" evidence="6">
    <location>
        <begin position="12"/>
        <end position="29"/>
    </location>
</feature>
<dbReference type="InterPro" id="IPR006214">
    <property type="entry name" value="Bax_inhibitor_1-related"/>
</dbReference>
<evidence type="ECO:0000256" key="2">
    <source>
        <dbReference type="ARBA" id="ARBA00010350"/>
    </source>
</evidence>
<evidence type="ECO:0000313" key="8">
    <source>
        <dbReference type="Proteomes" id="UP000006868"/>
    </source>
</evidence>
<proteinExistence type="inferred from homology"/>
<keyword evidence="3 6" id="KW-0812">Transmembrane</keyword>
<evidence type="ECO:0000256" key="3">
    <source>
        <dbReference type="ARBA" id="ARBA00022692"/>
    </source>
</evidence>
<dbReference type="OrthoDB" id="9793828at2"/>
<feature type="transmembrane region" description="Helical" evidence="6">
    <location>
        <begin position="118"/>
        <end position="142"/>
    </location>
</feature>
<feature type="transmembrane region" description="Helical" evidence="6">
    <location>
        <begin position="148"/>
        <end position="166"/>
    </location>
</feature>
<dbReference type="CDD" id="cd10432">
    <property type="entry name" value="BI-1-like_bacterial"/>
    <property type="match status" value="1"/>
</dbReference>
<dbReference type="Proteomes" id="UP000006868">
    <property type="component" value="Plasmid pSC2"/>
</dbReference>
<keyword evidence="5 6" id="KW-0472">Membrane</keyword>
<evidence type="ECO:0000256" key="5">
    <source>
        <dbReference type="ARBA" id="ARBA00023136"/>
    </source>
</evidence>
<dbReference type="RefSeq" id="WP_013386132.1">
    <property type="nucleotide sequence ID" value="NC_014628.2"/>
</dbReference>